<feature type="domain" description="Histidine kinase" evidence="9">
    <location>
        <begin position="202"/>
        <end position="398"/>
    </location>
</feature>
<dbReference type="OrthoDB" id="9767435at2"/>
<accession>A0A1M6HZX9</accession>
<keyword evidence="6 10" id="KW-0418">Kinase</keyword>
<dbReference type="Pfam" id="PF02518">
    <property type="entry name" value="HATPase_c"/>
    <property type="match status" value="1"/>
</dbReference>
<gene>
    <name evidence="10" type="ORF">SAMN04488513_103262</name>
</gene>
<feature type="transmembrane region" description="Helical" evidence="8">
    <location>
        <begin position="70"/>
        <end position="88"/>
    </location>
</feature>
<evidence type="ECO:0000313" key="10">
    <source>
        <dbReference type="EMBL" id="SHJ27733.1"/>
    </source>
</evidence>
<keyword evidence="8" id="KW-0812">Transmembrane</keyword>
<keyword evidence="7" id="KW-0067">ATP-binding</keyword>
<evidence type="ECO:0000259" key="9">
    <source>
        <dbReference type="PROSITE" id="PS50109"/>
    </source>
</evidence>
<proteinExistence type="predicted"/>
<evidence type="ECO:0000256" key="6">
    <source>
        <dbReference type="ARBA" id="ARBA00022777"/>
    </source>
</evidence>
<dbReference type="GO" id="GO:0004673">
    <property type="term" value="F:protein histidine kinase activity"/>
    <property type="evidence" value="ECO:0007669"/>
    <property type="project" value="UniProtKB-EC"/>
</dbReference>
<evidence type="ECO:0000313" key="11">
    <source>
        <dbReference type="Proteomes" id="UP000184543"/>
    </source>
</evidence>
<dbReference type="InterPro" id="IPR003594">
    <property type="entry name" value="HATPase_dom"/>
</dbReference>
<dbReference type="InterPro" id="IPR036890">
    <property type="entry name" value="HATPase_C_sf"/>
</dbReference>
<comment type="catalytic activity">
    <reaction evidence="1">
        <text>ATP + protein L-histidine = ADP + protein N-phospho-L-histidine.</text>
        <dbReference type="EC" id="2.7.13.3"/>
    </reaction>
</comment>
<dbReference type="PROSITE" id="PS50109">
    <property type="entry name" value="HIS_KIN"/>
    <property type="match status" value="1"/>
</dbReference>
<keyword evidence="8" id="KW-1133">Transmembrane helix</keyword>
<dbReference type="InterPro" id="IPR005467">
    <property type="entry name" value="His_kinase_dom"/>
</dbReference>
<feature type="transmembrane region" description="Helical" evidence="8">
    <location>
        <begin position="120"/>
        <end position="138"/>
    </location>
</feature>
<dbReference type="Gene3D" id="3.30.565.10">
    <property type="entry name" value="Histidine kinase-like ATPase, C-terminal domain"/>
    <property type="match status" value="1"/>
</dbReference>
<dbReference type="PANTHER" id="PTHR41523:SF8">
    <property type="entry name" value="ETHYLENE RESPONSE SENSOR PROTEIN"/>
    <property type="match status" value="1"/>
</dbReference>
<dbReference type="GO" id="GO:0005524">
    <property type="term" value="F:ATP binding"/>
    <property type="evidence" value="ECO:0007669"/>
    <property type="project" value="UniProtKB-KW"/>
</dbReference>
<reference evidence="11" key="1">
    <citation type="submission" date="2016-11" db="EMBL/GenBank/DDBJ databases">
        <authorList>
            <person name="Varghese N."/>
            <person name="Submissions S."/>
        </authorList>
    </citation>
    <scope>NUCLEOTIDE SEQUENCE [LARGE SCALE GENOMIC DNA]</scope>
    <source>
        <strain evidence="11">DSM 19858</strain>
    </source>
</reference>
<dbReference type="InterPro" id="IPR011495">
    <property type="entry name" value="Sig_transdc_His_kin_sub2_dim/P"/>
</dbReference>
<evidence type="ECO:0000256" key="2">
    <source>
        <dbReference type="ARBA" id="ARBA00012438"/>
    </source>
</evidence>
<dbReference type="Pfam" id="PF07568">
    <property type="entry name" value="HisKA_2"/>
    <property type="match status" value="1"/>
</dbReference>
<dbReference type="SMART" id="SM00387">
    <property type="entry name" value="HATPase_c"/>
    <property type="match status" value="1"/>
</dbReference>
<keyword evidence="8" id="KW-0472">Membrane</keyword>
<dbReference type="EMBL" id="FQYU01000003">
    <property type="protein sequence ID" value="SHJ27733.1"/>
    <property type="molecule type" value="Genomic_DNA"/>
</dbReference>
<dbReference type="PANTHER" id="PTHR41523">
    <property type="entry name" value="TWO-COMPONENT SYSTEM SENSOR PROTEIN"/>
    <property type="match status" value="1"/>
</dbReference>
<feature type="transmembrane region" description="Helical" evidence="8">
    <location>
        <begin position="21"/>
        <end position="40"/>
    </location>
</feature>
<dbReference type="Proteomes" id="UP000184543">
    <property type="component" value="Unassembled WGS sequence"/>
</dbReference>
<protein>
    <recommendedName>
        <fullName evidence="2">histidine kinase</fullName>
        <ecNumber evidence="2">2.7.13.3</ecNumber>
    </recommendedName>
</protein>
<feature type="transmembrane region" description="Helical" evidence="8">
    <location>
        <begin position="154"/>
        <end position="176"/>
    </location>
</feature>
<sequence>MKKSQIDSDRLGNKTKLLLKFNYTSSGLSIVFGLFCIFIIDVKGTIPFVFFLYASLNLLNSVAFKYHGSLTAMAIYTSILSWASTMVISLCSGGINSSFIFILAIIVLAGYVSTQLLGKIYMYIVITSIVIIYLIDWLDLNIFPDEVSSGAQDLFSLASILFSVYLLGWIFGKNLLETHHNLYRSKSEIEKRIDEQEMLLREVHHRVKNNLQTVSSLLNLQAKNSDNQQIKELIKGSQNRVLSMAMIHEMLYLRQNLSKIEFKIYVQELTEYLIKSLNDQQHDIDLVLDIPDVQLGIDTAIPLGLLINETVTNSLKYGFVESRKGCITISLKRNEANDTYTLLVSDDGAGFPEHTDYRNTKSLGLKLIHNLARQLHGSVRRIKAAKGTCYSITFKDIEKKLKHIPQPRT</sequence>
<feature type="transmembrane region" description="Helical" evidence="8">
    <location>
        <begin position="94"/>
        <end position="113"/>
    </location>
</feature>
<feature type="transmembrane region" description="Helical" evidence="8">
    <location>
        <begin position="46"/>
        <end position="63"/>
    </location>
</feature>
<dbReference type="RefSeq" id="WP_072993564.1">
    <property type="nucleotide sequence ID" value="NZ_FQYU01000003.1"/>
</dbReference>
<name>A0A1M6HZX9_9FLAO</name>
<evidence type="ECO:0000256" key="3">
    <source>
        <dbReference type="ARBA" id="ARBA00022553"/>
    </source>
</evidence>
<keyword evidence="3" id="KW-0597">Phosphoprotein</keyword>
<dbReference type="AlphaFoldDB" id="A0A1M6HZX9"/>
<keyword evidence="11" id="KW-1185">Reference proteome</keyword>
<organism evidence="10 11">
    <name type="scientific">Pseudozobellia thermophila</name>
    <dbReference type="NCBI Taxonomy" id="192903"/>
    <lineage>
        <taxon>Bacteria</taxon>
        <taxon>Pseudomonadati</taxon>
        <taxon>Bacteroidota</taxon>
        <taxon>Flavobacteriia</taxon>
        <taxon>Flavobacteriales</taxon>
        <taxon>Flavobacteriaceae</taxon>
        <taxon>Pseudozobellia</taxon>
    </lineage>
</organism>
<dbReference type="SUPFAM" id="SSF55874">
    <property type="entry name" value="ATPase domain of HSP90 chaperone/DNA topoisomerase II/histidine kinase"/>
    <property type="match status" value="1"/>
</dbReference>
<evidence type="ECO:0000256" key="5">
    <source>
        <dbReference type="ARBA" id="ARBA00022741"/>
    </source>
</evidence>
<evidence type="ECO:0000256" key="7">
    <source>
        <dbReference type="ARBA" id="ARBA00022840"/>
    </source>
</evidence>
<evidence type="ECO:0000256" key="1">
    <source>
        <dbReference type="ARBA" id="ARBA00000085"/>
    </source>
</evidence>
<dbReference type="Gene3D" id="3.30.450.20">
    <property type="entry name" value="PAS domain"/>
    <property type="match status" value="1"/>
</dbReference>
<dbReference type="EC" id="2.7.13.3" evidence="2"/>
<evidence type="ECO:0000256" key="4">
    <source>
        <dbReference type="ARBA" id="ARBA00022679"/>
    </source>
</evidence>
<evidence type="ECO:0000256" key="8">
    <source>
        <dbReference type="SAM" id="Phobius"/>
    </source>
</evidence>
<keyword evidence="5" id="KW-0547">Nucleotide-binding</keyword>
<keyword evidence="4" id="KW-0808">Transferase</keyword>
<dbReference type="STRING" id="192903.SAMN04488513_103262"/>